<dbReference type="Pfam" id="PF09937">
    <property type="entry name" value="DUF2169"/>
    <property type="match status" value="1"/>
</dbReference>
<dbReference type="eggNOG" id="COG5351">
    <property type="taxonomic scope" value="Bacteria"/>
</dbReference>
<evidence type="ECO:0000256" key="1">
    <source>
        <dbReference type="SAM" id="MobiDB-lite"/>
    </source>
</evidence>
<feature type="region of interest" description="Disordered" evidence="1">
    <location>
        <begin position="450"/>
        <end position="475"/>
    </location>
</feature>
<protein>
    <recommendedName>
        <fullName evidence="2">DUF2169 domain-containing protein</fullName>
    </recommendedName>
</protein>
<feature type="region of interest" description="Disordered" evidence="1">
    <location>
        <begin position="362"/>
        <end position="383"/>
    </location>
</feature>
<sequence length="615" mass="66587">MVCKATYVLLPVNSVFAPEQDPLNEADEHWNGDEQRSLRAASDLAPIKRRTDVVLVGHAYAPRGQPVSSLVARLIVGEVDKTIEVHTDRAWAQDGQIIEGPLFTRMPLVYERAGGGPGTSNPAGMRADAHVDVYGRVAIPNLQPPGIHVAQRGVVIPPIGFGPIAYQWSDRLAKLYRHSASWDDRTWTERPLPEDIDAAFFNVAPLDQQVGELRGDERLILEHLHPDHARLVTNLPGISPRAVVERPDGAPQELRLRCDTLSIDTDRGICSLVWRGQAVLAWQTEPGRVVITAEGAGVHEAFATPPGVMSAGVGPSYGNVPVSAPLLADEEEEALLNTLPGKLVASGSVLPFTAEPLGWTADAAPTTKAGAPRSGGDGTSTLDAELLPSTTVLPFRAPDRAEAPPPIVASWPQPHLSYEAPAELKHAWGPEREVVSSEEVPPPPMIGPLARADMEQPATPQAQAPATPDSVPEEAQVEVSIERYARICAEIAEGRASRAEVVRRHELTEHAFSANEQRWTKALDEERAKGSSRLRTASDCAYLEAVEGFRGPITLPEYVRIVIGLERGSAKQVLDDLGIQQPALMRIVRVWTKKVATNQKLGEEMRALAADIRSS</sequence>
<organism evidence="3 4">
    <name type="scientific">Chondromyces apiculatus DSM 436</name>
    <dbReference type="NCBI Taxonomy" id="1192034"/>
    <lineage>
        <taxon>Bacteria</taxon>
        <taxon>Pseudomonadati</taxon>
        <taxon>Myxococcota</taxon>
        <taxon>Polyangia</taxon>
        <taxon>Polyangiales</taxon>
        <taxon>Polyangiaceae</taxon>
        <taxon>Chondromyces</taxon>
    </lineage>
</organism>
<dbReference type="EMBL" id="ASRX01000002">
    <property type="protein sequence ID" value="EYF08685.1"/>
    <property type="molecule type" value="Genomic_DNA"/>
</dbReference>
<evidence type="ECO:0000259" key="2">
    <source>
        <dbReference type="Pfam" id="PF09937"/>
    </source>
</evidence>
<feature type="compositionally biased region" description="Low complexity" evidence="1">
    <location>
        <begin position="456"/>
        <end position="468"/>
    </location>
</feature>
<feature type="domain" description="DUF2169" evidence="2">
    <location>
        <begin position="2"/>
        <end position="275"/>
    </location>
</feature>
<keyword evidence="4" id="KW-1185">Reference proteome</keyword>
<proteinExistence type="predicted"/>
<comment type="caution">
    <text evidence="3">The sequence shown here is derived from an EMBL/GenBank/DDBJ whole genome shotgun (WGS) entry which is preliminary data.</text>
</comment>
<dbReference type="AlphaFoldDB" id="A0A017TIK8"/>
<dbReference type="InterPro" id="IPR018683">
    <property type="entry name" value="DUF2169"/>
</dbReference>
<gene>
    <name evidence="3" type="ORF">CAP_2546</name>
</gene>
<evidence type="ECO:0000313" key="3">
    <source>
        <dbReference type="EMBL" id="EYF08685.1"/>
    </source>
</evidence>
<dbReference type="STRING" id="1192034.CAP_2546"/>
<accession>A0A017TIK8</accession>
<reference evidence="3 4" key="1">
    <citation type="submission" date="2013-05" db="EMBL/GenBank/DDBJ databases">
        <title>Genome assembly of Chondromyces apiculatus DSM 436.</title>
        <authorList>
            <person name="Sharma G."/>
            <person name="Khatri I."/>
            <person name="Kaur C."/>
            <person name="Mayilraj S."/>
            <person name="Subramanian S."/>
        </authorList>
    </citation>
    <scope>NUCLEOTIDE SEQUENCE [LARGE SCALE GENOMIC DNA]</scope>
    <source>
        <strain evidence="3 4">DSM 436</strain>
    </source>
</reference>
<evidence type="ECO:0000313" key="4">
    <source>
        <dbReference type="Proteomes" id="UP000019678"/>
    </source>
</evidence>
<name>A0A017TIK8_9BACT</name>
<dbReference type="Proteomes" id="UP000019678">
    <property type="component" value="Unassembled WGS sequence"/>
</dbReference>